<organism evidence="1 2">
    <name type="scientific">Hymenobacter negativus</name>
    <dbReference type="NCBI Taxonomy" id="2795026"/>
    <lineage>
        <taxon>Bacteria</taxon>
        <taxon>Pseudomonadati</taxon>
        <taxon>Bacteroidota</taxon>
        <taxon>Cytophagia</taxon>
        <taxon>Cytophagales</taxon>
        <taxon>Hymenobacteraceae</taxon>
        <taxon>Hymenobacter</taxon>
    </lineage>
</organism>
<keyword evidence="2" id="KW-1185">Reference proteome</keyword>
<evidence type="ECO:0000313" key="2">
    <source>
        <dbReference type="Proteomes" id="UP000625631"/>
    </source>
</evidence>
<reference evidence="1 2" key="1">
    <citation type="submission" date="2020-12" db="EMBL/GenBank/DDBJ databases">
        <title>Hymenobacter sp.</title>
        <authorList>
            <person name="Kim M.K."/>
        </authorList>
    </citation>
    <scope>NUCLEOTIDE SEQUENCE [LARGE SCALE GENOMIC DNA]</scope>
    <source>
        <strain evidence="1 2">BT442</strain>
    </source>
</reference>
<proteinExistence type="predicted"/>
<gene>
    <name evidence="1" type="ORF">I7X13_01585</name>
</gene>
<accession>A0ABS0Q372</accession>
<sequence length="261" mass="28588">MEETPAHQDFSFRLHGNGVSPETFRAREVGKLITQLEHAFQYYLEAKDGATSKDFSLSLVSVKDASLGLGFISHKTKSFLAAFLAITGSINSGDYSIIPTRTIREFQEIQKLVRAKNCVADFLYQDEPFASIRPDTDISPSSTRIIGETVLYGEIKRVGGKSPTARVELDNGSIITCNVISQALAKQLGAKLYSNVALKGMASWSTYDNELLDFTIESLIHYAPPATNKEAFAGLSALLGHHWDAVDNIEAALLNNDTPLE</sequence>
<dbReference type="RefSeq" id="WP_198074104.1">
    <property type="nucleotide sequence ID" value="NZ_JAEDAE010000001.1"/>
</dbReference>
<protein>
    <submittedName>
        <fullName evidence="1">Uncharacterized protein</fullName>
    </submittedName>
</protein>
<name>A0ABS0Q372_9BACT</name>
<dbReference type="EMBL" id="JAEDAE010000001">
    <property type="protein sequence ID" value="MBH8556721.1"/>
    <property type="molecule type" value="Genomic_DNA"/>
</dbReference>
<dbReference type="Proteomes" id="UP000625631">
    <property type="component" value="Unassembled WGS sequence"/>
</dbReference>
<comment type="caution">
    <text evidence="1">The sequence shown here is derived from an EMBL/GenBank/DDBJ whole genome shotgun (WGS) entry which is preliminary data.</text>
</comment>
<evidence type="ECO:0000313" key="1">
    <source>
        <dbReference type="EMBL" id="MBH8556721.1"/>
    </source>
</evidence>